<sequence length="100" mass="10952">MSASDGVSLDHIPSIVDGTLQSQGSARFVKACVACAKPQEPGQKPLQRCSGCKQVMYCGMCRMTTRMRQAAMQTEPDDGRAVKEFEKWSVCLLSFVEGLF</sequence>
<protein>
    <submittedName>
        <fullName evidence="1">Uncharacterized protein</fullName>
    </submittedName>
</protein>
<dbReference type="GeneID" id="19207337"/>
<dbReference type="RefSeq" id="XP_007764145.1">
    <property type="nucleotide sequence ID" value="XM_007765955.1"/>
</dbReference>
<gene>
    <name evidence="1" type="ORF">CONPUDRAFT_49350</name>
</gene>
<dbReference type="EMBL" id="JH711574">
    <property type="protein sequence ID" value="EIW85722.1"/>
    <property type="molecule type" value="Genomic_DNA"/>
</dbReference>
<proteinExistence type="predicted"/>
<dbReference type="KEGG" id="cput:CONPUDRAFT_49350"/>
<keyword evidence="2" id="KW-1185">Reference proteome</keyword>
<accession>A0A5M3N2V8</accession>
<name>A0A5M3N2V8_CONPW</name>
<reference evidence="2" key="1">
    <citation type="journal article" date="2012" name="Science">
        <title>The Paleozoic origin of enzymatic lignin decomposition reconstructed from 31 fungal genomes.</title>
        <authorList>
            <person name="Floudas D."/>
            <person name="Binder M."/>
            <person name="Riley R."/>
            <person name="Barry K."/>
            <person name="Blanchette R.A."/>
            <person name="Henrissat B."/>
            <person name="Martinez A.T."/>
            <person name="Otillar R."/>
            <person name="Spatafora J.W."/>
            <person name="Yadav J.S."/>
            <person name="Aerts A."/>
            <person name="Benoit I."/>
            <person name="Boyd A."/>
            <person name="Carlson A."/>
            <person name="Copeland A."/>
            <person name="Coutinho P.M."/>
            <person name="de Vries R.P."/>
            <person name="Ferreira P."/>
            <person name="Findley K."/>
            <person name="Foster B."/>
            <person name="Gaskell J."/>
            <person name="Glotzer D."/>
            <person name="Gorecki P."/>
            <person name="Heitman J."/>
            <person name="Hesse C."/>
            <person name="Hori C."/>
            <person name="Igarashi K."/>
            <person name="Jurgens J.A."/>
            <person name="Kallen N."/>
            <person name="Kersten P."/>
            <person name="Kohler A."/>
            <person name="Kuees U."/>
            <person name="Kumar T.K.A."/>
            <person name="Kuo A."/>
            <person name="LaButti K."/>
            <person name="Larrondo L.F."/>
            <person name="Lindquist E."/>
            <person name="Ling A."/>
            <person name="Lombard V."/>
            <person name="Lucas S."/>
            <person name="Lundell T."/>
            <person name="Martin R."/>
            <person name="McLaughlin D.J."/>
            <person name="Morgenstern I."/>
            <person name="Morin E."/>
            <person name="Murat C."/>
            <person name="Nagy L.G."/>
            <person name="Nolan M."/>
            <person name="Ohm R.A."/>
            <person name="Patyshakuliyeva A."/>
            <person name="Rokas A."/>
            <person name="Ruiz-Duenas F.J."/>
            <person name="Sabat G."/>
            <person name="Salamov A."/>
            <person name="Samejima M."/>
            <person name="Schmutz J."/>
            <person name="Slot J.C."/>
            <person name="St John F."/>
            <person name="Stenlid J."/>
            <person name="Sun H."/>
            <person name="Sun S."/>
            <person name="Syed K."/>
            <person name="Tsang A."/>
            <person name="Wiebenga A."/>
            <person name="Young D."/>
            <person name="Pisabarro A."/>
            <person name="Eastwood D.C."/>
            <person name="Martin F."/>
            <person name="Cullen D."/>
            <person name="Grigoriev I.V."/>
            <person name="Hibbett D.S."/>
        </authorList>
    </citation>
    <scope>NUCLEOTIDE SEQUENCE [LARGE SCALE GENOMIC DNA]</scope>
    <source>
        <strain evidence="2">RWD-64-598 SS2</strain>
    </source>
</reference>
<dbReference type="AlphaFoldDB" id="A0A5M3N2V8"/>
<evidence type="ECO:0000313" key="1">
    <source>
        <dbReference type="EMBL" id="EIW85722.1"/>
    </source>
</evidence>
<organism evidence="1 2">
    <name type="scientific">Coniophora puteana (strain RWD-64-598)</name>
    <name type="common">Brown rot fungus</name>
    <dbReference type="NCBI Taxonomy" id="741705"/>
    <lineage>
        <taxon>Eukaryota</taxon>
        <taxon>Fungi</taxon>
        <taxon>Dikarya</taxon>
        <taxon>Basidiomycota</taxon>
        <taxon>Agaricomycotina</taxon>
        <taxon>Agaricomycetes</taxon>
        <taxon>Agaricomycetidae</taxon>
        <taxon>Boletales</taxon>
        <taxon>Coniophorineae</taxon>
        <taxon>Coniophoraceae</taxon>
        <taxon>Coniophora</taxon>
    </lineage>
</organism>
<comment type="caution">
    <text evidence="1">The sequence shown here is derived from an EMBL/GenBank/DDBJ whole genome shotgun (WGS) entry which is preliminary data.</text>
</comment>
<evidence type="ECO:0000313" key="2">
    <source>
        <dbReference type="Proteomes" id="UP000053558"/>
    </source>
</evidence>
<dbReference type="Proteomes" id="UP000053558">
    <property type="component" value="Unassembled WGS sequence"/>
</dbReference>
<dbReference type="OrthoDB" id="5231159at2759"/>